<dbReference type="InterPro" id="IPR036779">
    <property type="entry name" value="LysM_dom_sf"/>
</dbReference>
<sequence>MAMILGSRLIDGSKVEHGPIIRASDLAMAYNKTSLLFNLLLLISAFLIFSMAESRILVAKSSLECELVVGVVSGDTCSGIAQQFGLTSELFGSVNPNINCDALFVGQWVCVSGTA</sequence>
<evidence type="ECO:0000313" key="6">
    <source>
        <dbReference type="Proteomes" id="UP000323000"/>
    </source>
</evidence>
<evidence type="ECO:0000256" key="3">
    <source>
        <dbReference type="SAM" id="Phobius"/>
    </source>
</evidence>
<proteinExistence type="predicted"/>
<dbReference type="GO" id="GO:0008061">
    <property type="term" value="F:chitin binding"/>
    <property type="evidence" value="ECO:0007669"/>
    <property type="project" value="UniProtKB-KW"/>
</dbReference>
<dbReference type="CDD" id="cd00118">
    <property type="entry name" value="LysM"/>
    <property type="match status" value="1"/>
</dbReference>
<reference evidence="6" key="1">
    <citation type="journal article" date="2019" name="Gigascience">
        <title>De novo genome assembly of the endangered Acer yangbiense, a plant species with extremely small populations endemic to Yunnan Province, China.</title>
        <authorList>
            <person name="Yang J."/>
            <person name="Wariss H.M."/>
            <person name="Tao L."/>
            <person name="Zhang R."/>
            <person name="Yun Q."/>
            <person name="Hollingsworth P."/>
            <person name="Dao Z."/>
            <person name="Luo G."/>
            <person name="Guo H."/>
            <person name="Ma Y."/>
            <person name="Sun W."/>
        </authorList>
    </citation>
    <scope>NUCLEOTIDE SEQUENCE [LARGE SCALE GENOMIC DNA]</scope>
    <source>
        <strain evidence="6">cv. Malutang</strain>
    </source>
</reference>
<name>A0A5C7HTQ7_9ROSI</name>
<dbReference type="EMBL" id="VAHF01000006">
    <property type="protein sequence ID" value="TXG59686.1"/>
    <property type="molecule type" value="Genomic_DNA"/>
</dbReference>
<evidence type="ECO:0000256" key="1">
    <source>
        <dbReference type="ARBA" id="ARBA00022669"/>
    </source>
</evidence>
<gene>
    <name evidence="5" type="ORF">EZV62_014259</name>
</gene>
<feature type="transmembrane region" description="Helical" evidence="3">
    <location>
        <begin position="35"/>
        <end position="52"/>
    </location>
</feature>
<protein>
    <recommendedName>
        <fullName evidence="4">LysM domain-containing protein</fullName>
    </recommendedName>
</protein>
<evidence type="ECO:0000256" key="2">
    <source>
        <dbReference type="ARBA" id="ARBA00023026"/>
    </source>
</evidence>
<keyword evidence="3" id="KW-1133">Transmembrane helix</keyword>
<dbReference type="PANTHER" id="PTHR34997:SF1">
    <property type="entry name" value="PEPTIDOGLYCAN-BINDING LYSIN DOMAIN"/>
    <property type="match status" value="1"/>
</dbReference>
<keyword evidence="6" id="KW-1185">Reference proteome</keyword>
<dbReference type="PANTHER" id="PTHR34997">
    <property type="entry name" value="AM15"/>
    <property type="match status" value="1"/>
</dbReference>
<keyword evidence="2" id="KW-0843">Virulence</keyword>
<dbReference type="AlphaFoldDB" id="A0A5C7HTQ7"/>
<accession>A0A5C7HTQ7</accession>
<dbReference type="InterPro" id="IPR052210">
    <property type="entry name" value="LysM1-like"/>
</dbReference>
<keyword evidence="3" id="KW-0812">Transmembrane</keyword>
<dbReference type="Proteomes" id="UP000323000">
    <property type="component" value="Chromosome 6"/>
</dbReference>
<evidence type="ECO:0000313" key="5">
    <source>
        <dbReference type="EMBL" id="TXG59686.1"/>
    </source>
</evidence>
<organism evidence="5 6">
    <name type="scientific">Acer yangbiense</name>
    <dbReference type="NCBI Taxonomy" id="1000413"/>
    <lineage>
        <taxon>Eukaryota</taxon>
        <taxon>Viridiplantae</taxon>
        <taxon>Streptophyta</taxon>
        <taxon>Embryophyta</taxon>
        <taxon>Tracheophyta</taxon>
        <taxon>Spermatophyta</taxon>
        <taxon>Magnoliopsida</taxon>
        <taxon>eudicotyledons</taxon>
        <taxon>Gunneridae</taxon>
        <taxon>Pentapetalae</taxon>
        <taxon>rosids</taxon>
        <taxon>malvids</taxon>
        <taxon>Sapindales</taxon>
        <taxon>Sapindaceae</taxon>
        <taxon>Hippocastanoideae</taxon>
        <taxon>Acereae</taxon>
        <taxon>Acer</taxon>
    </lineage>
</organism>
<dbReference type="InterPro" id="IPR018392">
    <property type="entry name" value="LysM"/>
</dbReference>
<dbReference type="SUPFAM" id="SSF54106">
    <property type="entry name" value="LysM domain"/>
    <property type="match status" value="1"/>
</dbReference>
<keyword evidence="3" id="KW-0472">Membrane</keyword>
<dbReference type="Pfam" id="PF01476">
    <property type="entry name" value="LysM"/>
    <property type="match status" value="1"/>
</dbReference>
<dbReference type="SMART" id="SM00257">
    <property type="entry name" value="LysM"/>
    <property type="match status" value="1"/>
</dbReference>
<feature type="domain" description="LysM" evidence="4">
    <location>
        <begin position="67"/>
        <end position="111"/>
    </location>
</feature>
<dbReference type="PROSITE" id="PS51782">
    <property type="entry name" value="LYSM"/>
    <property type="match status" value="1"/>
</dbReference>
<dbReference type="Gene3D" id="3.10.350.10">
    <property type="entry name" value="LysM domain"/>
    <property type="match status" value="1"/>
</dbReference>
<evidence type="ECO:0000259" key="4">
    <source>
        <dbReference type="PROSITE" id="PS51782"/>
    </source>
</evidence>
<comment type="caution">
    <text evidence="5">The sequence shown here is derived from an EMBL/GenBank/DDBJ whole genome shotgun (WGS) entry which is preliminary data.</text>
</comment>
<keyword evidence="1" id="KW-0147">Chitin-binding</keyword>
<dbReference type="OrthoDB" id="1921017at2759"/>